<dbReference type="PANTHER" id="PTHR18964">
    <property type="entry name" value="ROK (REPRESSOR, ORF, KINASE) FAMILY"/>
    <property type="match status" value="1"/>
</dbReference>
<dbReference type="InterPro" id="IPR000600">
    <property type="entry name" value="ROK"/>
</dbReference>
<dbReference type="RefSeq" id="WP_164365183.1">
    <property type="nucleotide sequence ID" value="NZ_CP066776.1"/>
</dbReference>
<dbReference type="InterPro" id="IPR043129">
    <property type="entry name" value="ATPase_NBD"/>
</dbReference>
<protein>
    <submittedName>
        <fullName evidence="2">ROK family protein</fullName>
    </submittedName>
</protein>
<dbReference type="Proteomes" id="UP000475117">
    <property type="component" value="Chromosome"/>
</dbReference>
<dbReference type="Gene3D" id="3.30.420.40">
    <property type="match status" value="2"/>
</dbReference>
<accession>A0A6B3LCL7</accession>
<dbReference type="SUPFAM" id="SSF53067">
    <property type="entry name" value="Actin-like ATPase domain"/>
    <property type="match status" value="1"/>
</dbReference>
<organism evidence="2 3">
    <name type="scientific">Sulfuriroseicoccus oceanibius</name>
    <dbReference type="NCBI Taxonomy" id="2707525"/>
    <lineage>
        <taxon>Bacteria</taxon>
        <taxon>Pseudomonadati</taxon>
        <taxon>Verrucomicrobiota</taxon>
        <taxon>Verrucomicrobiia</taxon>
        <taxon>Verrucomicrobiales</taxon>
        <taxon>Verrucomicrobiaceae</taxon>
        <taxon>Sulfuriroseicoccus</taxon>
    </lineage>
</organism>
<gene>
    <name evidence="2" type="ORF">G3M56_002155</name>
</gene>
<dbReference type="PANTHER" id="PTHR18964:SF149">
    <property type="entry name" value="BIFUNCTIONAL UDP-N-ACETYLGLUCOSAMINE 2-EPIMERASE_N-ACETYLMANNOSAMINE KINASE"/>
    <property type="match status" value="1"/>
</dbReference>
<dbReference type="AlphaFoldDB" id="A0A6B3LCL7"/>
<evidence type="ECO:0000313" key="3">
    <source>
        <dbReference type="Proteomes" id="UP000475117"/>
    </source>
</evidence>
<dbReference type="EMBL" id="CP066776">
    <property type="protein sequence ID" value="QQL45416.1"/>
    <property type="molecule type" value="Genomic_DNA"/>
</dbReference>
<dbReference type="KEGG" id="soa:G3M56_002155"/>
<evidence type="ECO:0000313" key="2">
    <source>
        <dbReference type="EMBL" id="QQL45416.1"/>
    </source>
</evidence>
<proteinExistence type="inferred from homology"/>
<evidence type="ECO:0000256" key="1">
    <source>
        <dbReference type="ARBA" id="ARBA00006479"/>
    </source>
</evidence>
<sequence length="319" mass="34060">MLAIGVDFGGTSVKVGLCDGAEVLEKMPRIPTKDFGCRDDLVAAIVGQIKDLQARHEGVVGVGAGVPGNVDYKRGRIHQLTNVEGWVDVPLRELLEKKTGLVAAVDNDANCMAYAEWRVGAGRGANDMVAITMGTGIGGGLVLDGKFFRGAACVAGEVGQMSLDYRGRVGVYGNKGCTEKYIGNQQLKEFAYSRYQTKARRDGKPGPSEADCEPRRVAEAANAGDPVAIEIWEEVAEMLATTLCNVCWLVNPSRIVIGGGVAGAGELLFSPLRAHMKEQLSDTHYRSMRIVPAKFGNDAGMIGAAMQAADRWEEKQAKA</sequence>
<name>A0A6B3LCL7_9BACT</name>
<comment type="similarity">
    <text evidence="1">Belongs to the ROK (NagC/XylR) family.</text>
</comment>
<reference evidence="2 3" key="1">
    <citation type="submission" date="2020-12" db="EMBL/GenBank/DDBJ databases">
        <title>Sulforoseuscoccus oceanibium gen. nov., sp. nov., a representative of the phylum Verrucomicrobia with special cytoplasmic membrane, and proposal of Sulforoseuscoccusaceae fam. nov.</title>
        <authorList>
            <person name="Xi F."/>
        </authorList>
    </citation>
    <scope>NUCLEOTIDE SEQUENCE [LARGE SCALE GENOMIC DNA]</scope>
    <source>
        <strain evidence="2 3">T37</strain>
    </source>
</reference>
<keyword evidence="3" id="KW-1185">Reference proteome</keyword>
<dbReference type="Pfam" id="PF00480">
    <property type="entry name" value="ROK"/>
    <property type="match status" value="1"/>
</dbReference>